<feature type="compositionally biased region" description="Basic and acidic residues" evidence="6">
    <location>
        <begin position="349"/>
        <end position="358"/>
    </location>
</feature>
<dbReference type="Pfam" id="PF04658">
    <property type="entry name" value="TAFII55_N"/>
    <property type="match status" value="1"/>
</dbReference>
<feature type="region of interest" description="Disordered" evidence="6">
    <location>
        <begin position="33"/>
        <end position="65"/>
    </location>
</feature>
<dbReference type="PANTHER" id="PTHR12228:SF0">
    <property type="entry name" value="TATA-BOX BINDING PROTEIN ASSOCIATED FACTOR 7"/>
    <property type="match status" value="1"/>
</dbReference>
<dbReference type="OrthoDB" id="153872at2759"/>
<dbReference type="InterPro" id="IPR037817">
    <property type="entry name" value="TAF7"/>
</dbReference>
<dbReference type="GO" id="GO:0051123">
    <property type="term" value="P:RNA polymerase II preinitiation complex assembly"/>
    <property type="evidence" value="ECO:0007669"/>
    <property type="project" value="TreeGrafter"/>
</dbReference>
<feature type="domain" description="TAFII55 protein conserved region" evidence="7">
    <location>
        <begin position="106"/>
        <end position="292"/>
    </location>
</feature>
<dbReference type="PANTHER" id="PTHR12228">
    <property type="entry name" value="TRANSCRIPTION INITIATION FACTOR TFIID 55 KD SUBUNIT-RELATED"/>
    <property type="match status" value="1"/>
</dbReference>
<dbReference type="GeneID" id="30962187"/>
<dbReference type="InParanoid" id="A0A1D2VA96"/>
<dbReference type="SMART" id="SM01370">
    <property type="entry name" value="TAFII55_N"/>
    <property type="match status" value="1"/>
</dbReference>
<evidence type="ECO:0000256" key="2">
    <source>
        <dbReference type="ARBA" id="ARBA00009368"/>
    </source>
</evidence>
<sequence>MFKITLKAPDKAKDVAQKKPKIKLKLGSAASELASPAISSPTAHHKTTIKSSKKNPIRIPNSAPIPPKISKIKVTSAPKVQPRFRIRMPGDGYDSEDPEKEDNPPFEDGIILRLMDDPELDYVRQCVETSDFKNITIKWKDRRKAIIIINDSYYMAKLLDLPCIIESHKTTDKKNFYKTIDICQMLYVFKKVSKRDYLELFNPTLSNQSISNNSTSFTITTDSSNNIEDYSEHYQTLISDYNNINDQFNDGITPPMKNVRDYRFKPRLNCKNIDKIEAKVEELLREDADAESTTFELLNKDDYERSQQQRFSSYSGYSTVATPISTFATPQPLSIDIDSVFDSFDIDNQNDKYENNNDDHDETMNDNDDNDDNESLENEFEGLLENKDDDDEDDDISEEDNEEKENKAEIAQHNEMLKEEISELETTIKQKEIQRANAPNKILQNRFNGYIAKLKQELEYKKKQLKVSEESIDKADSEMNNENNSDASDLDDLFG</sequence>
<dbReference type="GO" id="GO:0016251">
    <property type="term" value="F:RNA polymerase II general transcription initiation factor activity"/>
    <property type="evidence" value="ECO:0007669"/>
    <property type="project" value="TreeGrafter"/>
</dbReference>
<evidence type="ECO:0000313" key="9">
    <source>
        <dbReference type="Proteomes" id="UP000095038"/>
    </source>
</evidence>
<evidence type="ECO:0000313" key="8">
    <source>
        <dbReference type="EMBL" id="ODV58475.1"/>
    </source>
</evidence>
<feature type="compositionally biased region" description="Basic residues" evidence="6">
    <location>
        <begin position="43"/>
        <end position="56"/>
    </location>
</feature>
<keyword evidence="4" id="KW-0804">Transcription</keyword>
<feature type="region of interest" description="Disordered" evidence="6">
    <location>
        <begin position="465"/>
        <end position="495"/>
    </location>
</feature>
<evidence type="ECO:0000256" key="3">
    <source>
        <dbReference type="ARBA" id="ARBA00023015"/>
    </source>
</evidence>
<protein>
    <recommendedName>
        <fullName evidence="7">TAFII55 protein conserved region domain-containing protein</fullName>
    </recommendedName>
</protein>
<gene>
    <name evidence="8" type="ORF">ASCRUDRAFT_10286</name>
</gene>
<evidence type="ECO:0000256" key="4">
    <source>
        <dbReference type="ARBA" id="ARBA00023163"/>
    </source>
</evidence>
<feature type="compositionally biased region" description="Basic and acidic residues" evidence="6">
    <location>
        <begin position="404"/>
        <end position="413"/>
    </location>
</feature>
<organism evidence="8 9">
    <name type="scientific">Ascoidea rubescens DSM 1968</name>
    <dbReference type="NCBI Taxonomy" id="1344418"/>
    <lineage>
        <taxon>Eukaryota</taxon>
        <taxon>Fungi</taxon>
        <taxon>Dikarya</taxon>
        <taxon>Ascomycota</taxon>
        <taxon>Saccharomycotina</taxon>
        <taxon>Saccharomycetes</taxon>
        <taxon>Ascoideaceae</taxon>
        <taxon>Ascoidea</taxon>
    </lineage>
</organism>
<dbReference type="RefSeq" id="XP_020044782.1">
    <property type="nucleotide sequence ID" value="XM_020188551.1"/>
</dbReference>
<dbReference type="Proteomes" id="UP000095038">
    <property type="component" value="Unassembled WGS sequence"/>
</dbReference>
<dbReference type="FunCoup" id="A0A1D2VA96">
    <property type="interactions" value="234"/>
</dbReference>
<dbReference type="STRING" id="1344418.A0A1D2VA96"/>
<dbReference type="AlphaFoldDB" id="A0A1D2VA96"/>
<evidence type="ECO:0000259" key="7">
    <source>
        <dbReference type="SMART" id="SM01370"/>
    </source>
</evidence>
<feature type="compositionally biased region" description="Polar residues" evidence="6">
    <location>
        <begin position="478"/>
        <end position="487"/>
    </location>
</feature>
<accession>A0A1D2VA96</accession>
<feature type="region of interest" description="Disordered" evidence="6">
    <location>
        <begin position="346"/>
        <end position="413"/>
    </location>
</feature>
<dbReference type="EMBL" id="KV454492">
    <property type="protein sequence ID" value="ODV58475.1"/>
    <property type="molecule type" value="Genomic_DNA"/>
</dbReference>
<reference evidence="9" key="1">
    <citation type="submission" date="2016-05" db="EMBL/GenBank/DDBJ databases">
        <title>Comparative genomics of biotechnologically important yeasts.</title>
        <authorList>
            <consortium name="DOE Joint Genome Institute"/>
            <person name="Riley R."/>
            <person name="Haridas S."/>
            <person name="Wolfe K.H."/>
            <person name="Lopes M.R."/>
            <person name="Hittinger C.T."/>
            <person name="Goker M."/>
            <person name="Salamov A."/>
            <person name="Wisecaver J."/>
            <person name="Long T.M."/>
            <person name="Aerts A.L."/>
            <person name="Barry K."/>
            <person name="Choi C."/>
            <person name="Clum A."/>
            <person name="Coughlan A.Y."/>
            <person name="Deshpande S."/>
            <person name="Douglass A.P."/>
            <person name="Hanson S.J."/>
            <person name="Klenk H.-P."/>
            <person name="Labutti K."/>
            <person name="Lapidus A."/>
            <person name="Lindquist E."/>
            <person name="Lipzen A."/>
            <person name="Meier-Kolthoff J.P."/>
            <person name="Ohm R.A."/>
            <person name="Otillar R.P."/>
            <person name="Pangilinan J."/>
            <person name="Peng Y."/>
            <person name="Rokas A."/>
            <person name="Rosa C.A."/>
            <person name="Scheuner C."/>
            <person name="Sibirny A.A."/>
            <person name="Slot J.C."/>
            <person name="Stielow J.B."/>
            <person name="Sun H."/>
            <person name="Kurtzman C.P."/>
            <person name="Blackwell M."/>
            <person name="Grigoriev I.V."/>
            <person name="Jeffries T.W."/>
        </authorList>
    </citation>
    <scope>NUCLEOTIDE SEQUENCE [LARGE SCALE GENOMIC DNA]</scope>
    <source>
        <strain evidence="9">DSM 1968</strain>
    </source>
</reference>
<proteinExistence type="inferred from homology"/>
<keyword evidence="3" id="KW-0805">Transcription regulation</keyword>
<feature type="compositionally biased region" description="Basic and acidic residues" evidence="6">
    <location>
        <begin position="465"/>
        <end position="477"/>
    </location>
</feature>
<comment type="subcellular location">
    <subcellularLocation>
        <location evidence="1">Nucleus</location>
    </subcellularLocation>
</comment>
<evidence type="ECO:0000256" key="1">
    <source>
        <dbReference type="ARBA" id="ARBA00004123"/>
    </source>
</evidence>
<feature type="compositionally biased region" description="Acidic residues" evidence="6">
    <location>
        <begin position="359"/>
        <end position="403"/>
    </location>
</feature>
<evidence type="ECO:0000256" key="5">
    <source>
        <dbReference type="ARBA" id="ARBA00023242"/>
    </source>
</evidence>
<dbReference type="GO" id="GO:0005669">
    <property type="term" value="C:transcription factor TFIID complex"/>
    <property type="evidence" value="ECO:0007669"/>
    <property type="project" value="InterPro"/>
</dbReference>
<dbReference type="InterPro" id="IPR006751">
    <property type="entry name" value="TAFII55_prot_cons_reg"/>
</dbReference>
<comment type="similarity">
    <text evidence="2">Belongs to the TAF7 family.</text>
</comment>
<evidence type="ECO:0000256" key="6">
    <source>
        <dbReference type="SAM" id="MobiDB-lite"/>
    </source>
</evidence>
<keyword evidence="9" id="KW-1185">Reference proteome</keyword>
<keyword evidence="5" id="KW-0539">Nucleus</keyword>
<name>A0A1D2VA96_9ASCO</name>
<dbReference type="CDD" id="cd08047">
    <property type="entry name" value="TAF7"/>
    <property type="match status" value="1"/>
</dbReference>